<feature type="region of interest" description="Disordered" evidence="1">
    <location>
        <begin position="283"/>
        <end position="453"/>
    </location>
</feature>
<organism evidence="2 3">
    <name type="scientific">Melghirimyces algeriensis</name>
    <dbReference type="NCBI Taxonomy" id="910412"/>
    <lineage>
        <taxon>Bacteria</taxon>
        <taxon>Bacillati</taxon>
        <taxon>Bacillota</taxon>
        <taxon>Bacilli</taxon>
        <taxon>Bacillales</taxon>
        <taxon>Thermoactinomycetaceae</taxon>
        <taxon>Melghirimyces</taxon>
    </lineage>
</organism>
<dbReference type="AlphaFoldDB" id="A0A521DVK9"/>
<proteinExistence type="predicted"/>
<dbReference type="EMBL" id="FXTI01000007">
    <property type="protein sequence ID" value="SMO75743.1"/>
    <property type="molecule type" value="Genomic_DNA"/>
</dbReference>
<name>A0A521DVK9_9BACL</name>
<gene>
    <name evidence="2" type="ORF">SAMN06264849_10719</name>
</gene>
<evidence type="ECO:0000313" key="3">
    <source>
        <dbReference type="Proteomes" id="UP000315636"/>
    </source>
</evidence>
<sequence length="482" mass="60265">MSFFTVGETYRDIYRIEHVEAFFEGELAIAATEKDRFYLQYIRLQKPAPPRAIQQYLSLKHDLIVPYLQVYSEERSLVMIRPYVPFKERLHERIQRGGMEEDEIFTWVQRLFPVEEVLIQQPLQMYPLLHPANIGITAAEDLQILFCGVEGRTLPKADMDWGNLLYMLFSGNLIDEPIKKLPKDADFPKQLTKLIQKSFNRKADYVSSQVDSYLKRGSGWFPFRIKKSSEEKKETSKPETSNESVTASRSTSLLQQRLAETDWDREREEKERLERERREQEERERLERERREQEERERLEQERREQEEKERLERERREREERERLERERREREERERLEQERREQEEKERLERERREREERERLERERREREERERLEQERREQEEKERLERERREREERERLEQERREQEEKERLEQERHEQEEKERLEQERHEQEEKECLERERREREERERLKRAEIVRQQQDQIAAQMEEYVKKVFDR</sequence>
<dbReference type="RefSeq" id="WP_142505830.1">
    <property type="nucleotide sequence ID" value="NZ_FXTI01000007.1"/>
</dbReference>
<dbReference type="OrthoDB" id="2991686at2"/>
<evidence type="ECO:0000256" key="1">
    <source>
        <dbReference type="SAM" id="MobiDB-lite"/>
    </source>
</evidence>
<dbReference type="Proteomes" id="UP000315636">
    <property type="component" value="Unassembled WGS sequence"/>
</dbReference>
<keyword evidence="3" id="KW-1185">Reference proteome</keyword>
<evidence type="ECO:0000313" key="2">
    <source>
        <dbReference type="EMBL" id="SMO75743.1"/>
    </source>
</evidence>
<feature type="compositionally biased region" description="Polar residues" evidence="1">
    <location>
        <begin position="245"/>
        <end position="255"/>
    </location>
</feature>
<feature type="compositionally biased region" description="Basic and acidic residues" evidence="1">
    <location>
        <begin position="228"/>
        <end position="237"/>
    </location>
</feature>
<feature type="region of interest" description="Disordered" evidence="1">
    <location>
        <begin position="228"/>
        <end position="257"/>
    </location>
</feature>
<protein>
    <submittedName>
        <fullName evidence="2">Uncharacterized protein</fullName>
    </submittedName>
</protein>
<accession>A0A521DVK9</accession>
<reference evidence="2 3" key="1">
    <citation type="submission" date="2017-05" db="EMBL/GenBank/DDBJ databases">
        <authorList>
            <person name="Varghese N."/>
            <person name="Submissions S."/>
        </authorList>
    </citation>
    <scope>NUCLEOTIDE SEQUENCE [LARGE SCALE GENOMIC DNA]</scope>
    <source>
        <strain evidence="2 3">DSM 45474</strain>
    </source>
</reference>